<evidence type="ECO:0000313" key="1">
    <source>
        <dbReference type="EMBL" id="KAL0164111.1"/>
    </source>
</evidence>
<dbReference type="AlphaFoldDB" id="A0ABD0NS75"/>
<evidence type="ECO:0000313" key="2">
    <source>
        <dbReference type="Proteomes" id="UP001529510"/>
    </source>
</evidence>
<organism evidence="1 2">
    <name type="scientific">Cirrhinus mrigala</name>
    <name type="common">Mrigala</name>
    <dbReference type="NCBI Taxonomy" id="683832"/>
    <lineage>
        <taxon>Eukaryota</taxon>
        <taxon>Metazoa</taxon>
        <taxon>Chordata</taxon>
        <taxon>Craniata</taxon>
        <taxon>Vertebrata</taxon>
        <taxon>Euteleostomi</taxon>
        <taxon>Actinopterygii</taxon>
        <taxon>Neopterygii</taxon>
        <taxon>Teleostei</taxon>
        <taxon>Ostariophysi</taxon>
        <taxon>Cypriniformes</taxon>
        <taxon>Cyprinidae</taxon>
        <taxon>Labeoninae</taxon>
        <taxon>Labeonini</taxon>
        <taxon>Cirrhinus</taxon>
    </lineage>
</organism>
<dbReference type="Proteomes" id="UP001529510">
    <property type="component" value="Unassembled WGS sequence"/>
</dbReference>
<sequence length="51" mass="6223">MSLLPRTAEEFSSADYWERFFRKRGEKAFEWYGDYNSLCGVLHKYIKPRDK</sequence>
<proteinExistence type="predicted"/>
<comment type="caution">
    <text evidence="1">The sequence shown here is derived from an EMBL/GenBank/DDBJ whole genome shotgun (WGS) entry which is preliminary data.</text>
</comment>
<dbReference type="InterPro" id="IPR029063">
    <property type="entry name" value="SAM-dependent_MTases_sf"/>
</dbReference>
<gene>
    <name evidence="1" type="ORF">M9458_039864</name>
</gene>
<reference evidence="1 2" key="1">
    <citation type="submission" date="2024-05" db="EMBL/GenBank/DDBJ databases">
        <title>Genome sequencing and assembly of Indian major carp, Cirrhinus mrigala (Hamilton, 1822).</title>
        <authorList>
            <person name="Mohindra V."/>
            <person name="Chowdhury L.M."/>
            <person name="Lal K."/>
            <person name="Jena J.K."/>
        </authorList>
    </citation>
    <scope>NUCLEOTIDE SEQUENCE [LARGE SCALE GENOMIC DNA]</scope>
    <source>
        <strain evidence="1">CM1030</strain>
        <tissue evidence="1">Blood</tissue>
    </source>
</reference>
<feature type="non-terminal residue" evidence="1">
    <location>
        <position position="51"/>
    </location>
</feature>
<protein>
    <submittedName>
        <fullName evidence="1">Uncharacterized protein</fullName>
    </submittedName>
</protein>
<keyword evidence="2" id="KW-1185">Reference proteome</keyword>
<accession>A0ABD0NS75</accession>
<dbReference type="Gene3D" id="3.40.50.150">
    <property type="entry name" value="Vaccinia Virus protein VP39"/>
    <property type="match status" value="1"/>
</dbReference>
<name>A0ABD0NS75_CIRMR</name>
<dbReference type="EMBL" id="JAMKFB020000020">
    <property type="protein sequence ID" value="KAL0164111.1"/>
    <property type="molecule type" value="Genomic_DNA"/>
</dbReference>